<evidence type="ECO:0000256" key="4">
    <source>
        <dbReference type="ARBA" id="ARBA00023136"/>
    </source>
</evidence>
<dbReference type="STRING" id="236234.A0A1J9S5V8"/>
<name>A0A1J9S5V8_9PEZI</name>
<feature type="transmembrane region" description="Helical" evidence="6">
    <location>
        <begin position="328"/>
        <end position="348"/>
    </location>
</feature>
<dbReference type="PANTHER" id="PTHR23502:SF188">
    <property type="entry name" value="MAJOR FACILITATOR SUPERFAMILY (MFS) PROFILE DOMAIN-CONTAINING PROTEIN"/>
    <property type="match status" value="1"/>
</dbReference>
<keyword evidence="4 6" id="KW-0472">Membrane</keyword>
<reference evidence="8 9" key="1">
    <citation type="submission" date="2016-10" db="EMBL/GenBank/DDBJ databases">
        <title>Proteomics and genomics reveal pathogen-plant mechanisms compatible with a hemibiotrophic lifestyle of Diplodia corticola.</title>
        <authorList>
            <person name="Fernandes I."/>
            <person name="De Jonge R."/>
            <person name="Van De Peer Y."/>
            <person name="Devreese B."/>
            <person name="Alves A."/>
            <person name="Esteves A.C."/>
        </authorList>
    </citation>
    <scope>NUCLEOTIDE SEQUENCE [LARGE SCALE GENOMIC DNA]</scope>
    <source>
        <strain evidence="8 9">CBS 112549</strain>
    </source>
</reference>
<feature type="transmembrane region" description="Helical" evidence="6">
    <location>
        <begin position="271"/>
        <end position="290"/>
    </location>
</feature>
<keyword evidence="9" id="KW-1185">Reference proteome</keyword>
<keyword evidence="3 6" id="KW-1133">Transmembrane helix</keyword>
<feature type="transmembrane region" description="Helical" evidence="6">
    <location>
        <begin position="609"/>
        <end position="627"/>
    </location>
</feature>
<feature type="transmembrane region" description="Helical" evidence="6">
    <location>
        <begin position="578"/>
        <end position="597"/>
    </location>
</feature>
<accession>A0A1J9S5V8</accession>
<dbReference type="OrthoDB" id="3936150at2759"/>
<feature type="transmembrane region" description="Helical" evidence="6">
    <location>
        <begin position="390"/>
        <end position="413"/>
    </location>
</feature>
<feature type="transmembrane region" description="Helical" evidence="6">
    <location>
        <begin position="507"/>
        <end position="527"/>
    </location>
</feature>
<dbReference type="PROSITE" id="PS50850">
    <property type="entry name" value="MFS"/>
    <property type="match status" value="1"/>
</dbReference>
<feature type="compositionally biased region" description="Polar residues" evidence="5">
    <location>
        <begin position="67"/>
        <end position="76"/>
    </location>
</feature>
<dbReference type="Pfam" id="PF07690">
    <property type="entry name" value="MFS_1"/>
    <property type="match status" value="1"/>
</dbReference>
<feature type="region of interest" description="Disordered" evidence="5">
    <location>
        <begin position="1"/>
        <end position="30"/>
    </location>
</feature>
<feature type="transmembrane region" description="Helical" evidence="6">
    <location>
        <begin position="647"/>
        <end position="666"/>
    </location>
</feature>
<feature type="region of interest" description="Disordered" evidence="5">
    <location>
        <begin position="67"/>
        <end position="86"/>
    </location>
</feature>
<dbReference type="GO" id="GO:0005886">
    <property type="term" value="C:plasma membrane"/>
    <property type="evidence" value="ECO:0007669"/>
    <property type="project" value="TreeGrafter"/>
</dbReference>
<feature type="compositionally biased region" description="Basic and acidic residues" evidence="5">
    <location>
        <begin position="1"/>
        <end position="29"/>
    </location>
</feature>
<feature type="transmembrane region" description="Helical" evidence="6">
    <location>
        <begin position="553"/>
        <end position="572"/>
    </location>
</feature>
<evidence type="ECO:0000256" key="5">
    <source>
        <dbReference type="SAM" id="MobiDB-lite"/>
    </source>
</evidence>
<dbReference type="GeneID" id="31012198"/>
<organism evidence="8 9">
    <name type="scientific">Diplodia corticola</name>
    <dbReference type="NCBI Taxonomy" id="236234"/>
    <lineage>
        <taxon>Eukaryota</taxon>
        <taxon>Fungi</taxon>
        <taxon>Dikarya</taxon>
        <taxon>Ascomycota</taxon>
        <taxon>Pezizomycotina</taxon>
        <taxon>Dothideomycetes</taxon>
        <taxon>Dothideomycetes incertae sedis</taxon>
        <taxon>Botryosphaeriales</taxon>
        <taxon>Botryosphaeriaceae</taxon>
        <taxon>Diplodia</taxon>
    </lineage>
</organism>
<feature type="transmembrane region" description="Helical" evidence="6">
    <location>
        <begin position="468"/>
        <end position="495"/>
    </location>
</feature>
<dbReference type="InterPro" id="IPR020846">
    <property type="entry name" value="MFS_dom"/>
</dbReference>
<dbReference type="Gene3D" id="1.20.1250.20">
    <property type="entry name" value="MFS general substrate transporter like domains"/>
    <property type="match status" value="1"/>
</dbReference>
<evidence type="ECO:0000313" key="9">
    <source>
        <dbReference type="Proteomes" id="UP000183809"/>
    </source>
</evidence>
<dbReference type="GO" id="GO:0022857">
    <property type="term" value="F:transmembrane transporter activity"/>
    <property type="evidence" value="ECO:0007669"/>
    <property type="project" value="InterPro"/>
</dbReference>
<dbReference type="Proteomes" id="UP000183809">
    <property type="component" value="Unassembled WGS sequence"/>
</dbReference>
<protein>
    <submittedName>
        <fullName evidence="8">Mfs general substrate transporter</fullName>
    </submittedName>
</protein>
<dbReference type="SUPFAM" id="SSF103473">
    <property type="entry name" value="MFS general substrate transporter"/>
    <property type="match status" value="1"/>
</dbReference>
<evidence type="ECO:0000313" key="8">
    <source>
        <dbReference type="EMBL" id="OJD34997.1"/>
    </source>
</evidence>
<dbReference type="AlphaFoldDB" id="A0A1J9S5V8"/>
<feature type="compositionally biased region" description="Low complexity" evidence="5">
    <location>
        <begin position="133"/>
        <end position="154"/>
    </location>
</feature>
<comment type="subcellular location">
    <subcellularLocation>
        <location evidence="1">Membrane</location>
        <topology evidence="1">Multi-pass membrane protein</topology>
    </subcellularLocation>
</comment>
<dbReference type="InterPro" id="IPR036259">
    <property type="entry name" value="MFS_trans_sf"/>
</dbReference>
<dbReference type="InterPro" id="IPR011701">
    <property type="entry name" value="MFS"/>
</dbReference>
<feature type="region of interest" description="Disordered" evidence="5">
    <location>
        <begin position="93"/>
        <end position="155"/>
    </location>
</feature>
<evidence type="ECO:0000256" key="1">
    <source>
        <dbReference type="ARBA" id="ARBA00004141"/>
    </source>
</evidence>
<dbReference type="EMBL" id="MNUE01000019">
    <property type="protein sequence ID" value="OJD34997.1"/>
    <property type="molecule type" value="Genomic_DNA"/>
</dbReference>
<gene>
    <name evidence="8" type="ORF">BKCO1_19000150</name>
</gene>
<feature type="transmembrane region" description="Helical" evidence="6">
    <location>
        <begin position="302"/>
        <end position="322"/>
    </location>
</feature>
<feature type="compositionally biased region" description="Low complexity" evidence="5">
    <location>
        <begin position="108"/>
        <end position="117"/>
    </location>
</feature>
<evidence type="ECO:0000259" key="7">
    <source>
        <dbReference type="PROSITE" id="PS50850"/>
    </source>
</evidence>
<feature type="domain" description="Major facilitator superfamily (MFS) profile" evidence="7">
    <location>
        <begin position="237"/>
        <end position="682"/>
    </location>
</feature>
<keyword evidence="2 6" id="KW-0812">Transmembrane</keyword>
<sequence>MQSIRQYREIGRYVEHTHHEEENRSKEAPDVAVIKHHTPTLPLPCLGPNIKQQWHSDVEQQLQSYSSSQVWKSNPGSCAESIRSDKSSYYSVSSEKSEKSTGQDTDSIHSSSASSQSVKPQQDSGYASTNEKTSLPTSQSTSSMSSASTTSSSSDNAFAPAVIRLSAIPARRKSTESIISHFSRHSGEVMDPSHFFEEPRAAPVPPEEPERIIPVHSTGANDPTNPRNWPLKSRMAAFWIVTWLSFTQTWAGSADSSYAAAAAEALGVSRVAASLNTAAFSIGIAVGSLFVGPLSETFGRGWCFFIAGFVYLLAVMGTAVSRDLAGQVISRLVVGLFSSVTGAVSGSVMHDVFDAKERSIMYPILALMNTLPTALAPIPGGWIVEYGRVTFYWADWITLIISFPVWVAALIWLPETYSPLLQTWKAQHLRRVTGDQRYRSGLETGGGLWSRLRETLPRPIIFWCREPVIIILGIYTVVLNVLLFVFLSAFEFIFADTYGFSSGETTLVFLSIGAGTIFSTCLTPIWYKLDMRALAKRQVIDGPEATFPPESRLWPCMVASPFFAICIFWLAWTNYPSISPWSGIGACFVFGYALISIQISSFQYIIDSYGPYAASALGGITVARYGFAAGLNVASRPMFETLGVQYTLTMIGSIAAILVPAPWIFYKYGAKVRARSRYANYA</sequence>
<comment type="caution">
    <text evidence="8">The sequence shown here is derived from an EMBL/GenBank/DDBJ whole genome shotgun (WGS) entry which is preliminary data.</text>
</comment>
<evidence type="ECO:0000256" key="3">
    <source>
        <dbReference type="ARBA" id="ARBA00022989"/>
    </source>
</evidence>
<evidence type="ECO:0000256" key="6">
    <source>
        <dbReference type="SAM" id="Phobius"/>
    </source>
</evidence>
<feature type="transmembrane region" description="Helical" evidence="6">
    <location>
        <begin position="235"/>
        <end position="251"/>
    </location>
</feature>
<dbReference type="PANTHER" id="PTHR23502">
    <property type="entry name" value="MAJOR FACILITATOR SUPERFAMILY"/>
    <property type="match status" value="1"/>
</dbReference>
<feature type="transmembrane region" description="Helical" evidence="6">
    <location>
        <begin position="360"/>
        <end position="384"/>
    </location>
</feature>
<feature type="compositionally biased region" description="Polar residues" evidence="5">
    <location>
        <begin position="118"/>
        <end position="132"/>
    </location>
</feature>
<dbReference type="RefSeq" id="XP_020131257.1">
    <property type="nucleotide sequence ID" value="XM_020271939.1"/>
</dbReference>
<evidence type="ECO:0000256" key="2">
    <source>
        <dbReference type="ARBA" id="ARBA00022692"/>
    </source>
</evidence>
<proteinExistence type="predicted"/>